<dbReference type="RefSeq" id="WP_006861441.1">
    <property type="nucleotide sequence ID" value="NZ_ACCL02000006.1"/>
</dbReference>
<accession>C6LCY9</accession>
<evidence type="ECO:0000256" key="1">
    <source>
        <dbReference type="SAM" id="MobiDB-lite"/>
    </source>
</evidence>
<dbReference type="Proteomes" id="UP000005561">
    <property type="component" value="Unassembled WGS sequence"/>
</dbReference>
<keyword evidence="3" id="KW-1185">Reference proteome</keyword>
<evidence type="ECO:0000313" key="3">
    <source>
        <dbReference type="Proteomes" id="UP000005561"/>
    </source>
</evidence>
<organism evidence="2 3">
    <name type="scientific">Marvinbryantia formatexigens DSM 14469</name>
    <dbReference type="NCBI Taxonomy" id="478749"/>
    <lineage>
        <taxon>Bacteria</taxon>
        <taxon>Bacillati</taxon>
        <taxon>Bacillota</taxon>
        <taxon>Clostridia</taxon>
        <taxon>Lachnospirales</taxon>
        <taxon>Lachnospiraceae</taxon>
        <taxon>Marvinbryantia</taxon>
    </lineage>
</organism>
<proteinExistence type="predicted"/>
<name>C6LCY9_9FIRM</name>
<feature type="region of interest" description="Disordered" evidence="1">
    <location>
        <begin position="38"/>
        <end position="64"/>
    </location>
</feature>
<reference evidence="2" key="1">
    <citation type="submission" date="2009-07" db="EMBL/GenBank/DDBJ databases">
        <authorList>
            <person name="Weinstock G."/>
            <person name="Sodergren E."/>
            <person name="Clifton S."/>
            <person name="Fulton L."/>
            <person name="Fulton B."/>
            <person name="Courtney L."/>
            <person name="Fronick C."/>
            <person name="Harrison M."/>
            <person name="Strong C."/>
            <person name="Farmer C."/>
            <person name="Delahaunty K."/>
            <person name="Markovic C."/>
            <person name="Hall O."/>
            <person name="Minx P."/>
            <person name="Tomlinson C."/>
            <person name="Mitreva M."/>
            <person name="Nelson J."/>
            <person name="Hou S."/>
            <person name="Wollam A."/>
            <person name="Pepin K.H."/>
            <person name="Johnson M."/>
            <person name="Bhonagiri V."/>
            <person name="Nash W.E."/>
            <person name="Warren W."/>
            <person name="Chinwalla A."/>
            <person name="Mardis E.R."/>
            <person name="Wilson R.K."/>
        </authorList>
    </citation>
    <scope>NUCLEOTIDE SEQUENCE [LARGE SCALE GENOMIC DNA]</scope>
    <source>
        <strain evidence="2">DSM 14469</strain>
    </source>
</reference>
<gene>
    <name evidence="2" type="ORF">BRYFOR_06647</name>
</gene>
<dbReference type="EMBL" id="ACCL02000006">
    <property type="protein sequence ID" value="EET61472.1"/>
    <property type="molecule type" value="Genomic_DNA"/>
</dbReference>
<dbReference type="AlphaFoldDB" id="C6LCY9"/>
<comment type="caution">
    <text evidence="2">The sequence shown here is derived from an EMBL/GenBank/DDBJ whole genome shotgun (WGS) entry which is preliminary data.</text>
</comment>
<sequence length="64" mass="6959">MGRTEKDNGYEEKLMVRTAEDNGCSEKKLRVNSGRCPVSQKRKEAGNEGSDYGLSGYNGAESGI</sequence>
<protein>
    <submittedName>
        <fullName evidence="2">Uncharacterized protein</fullName>
    </submittedName>
</protein>
<evidence type="ECO:0000313" key="2">
    <source>
        <dbReference type="EMBL" id="EET61472.1"/>
    </source>
</evidence>